<dbReference type="SUPFAM" id="SSF81301">
    <property type="entry name" value="Nucleotidyltransferase"/>
    <property type="match status" value="1"/>
</dbReference>
<gene>
    <name evidence="2" type="ORF">HTZ84_21085</name>
</gene>
<evidence type="ECO:0000313" key="3">
    <source>
        <dbReference type="Proteomes" id="UP001016761"/>
    </source>
</evidence>
<feature type="region of interest" description="Disordered" evidence="1">
    <location>
        <begin position="1"/>
        <end position="53"/>
    </location>
</feature>
<dbReference type="Pfam" id="PF18144">
    <property type="entry name" value="SMODS"/>
    <property type="match status" value="1"/>
</dbReference>
<evidence type="ECO:0000256" key="1">
    <source>
        <dbReference type="SAM" id="MobiDB-lite"/>
    </source>
</evidence>
<feature type="compositionally biased region" description="Acidic residues" evidence="1">
    <location>
        <begin position="27"/>
        <end position="40"/>
    </location>
</feature>
<dbReference type="CDD" id="cd05400">
    <property type="entry name" value="NT_2-5OAS_ClassI-CCAase"/>
    <property type="match status" value="1"/>
</dbReference>
<reference evidence="2 3" key="1">
    <citation type="submission" date="2020-06" db="EMBL/GenBank/DDBJ databases">
        <title>Haloterrigena sp. nov., an extremely halophilic archaeon isolated from a saline sediment.</title>
        <authorList>
            <person name="Liu B.-B."/>
        </authorList>
    </citation>
    <scope>NUCLEOTIDE SEQUENCE [LARGE SCALE GENOMIC DNA]</scope>
    <source>
        <strain evidence="2 3">SYSU A558-1</strain>
    </source>
</reference>
<dbReference type="RefSeq" id="WP_174682471.1">
    <property type="nucleotide sequence ID" value="NZ_JABUQZ010000001.1"/>
</dbReference>
<keyword evidence="3" id="KW-1185">Reference proteome</keyword>
<dbReference type="Gene3D" id="3.30.460.10">
    <property type="entry name" value="Beta Polymerase, domain 2"/>
    <property type="match status" value="1"/>
</dbReference>
<comment type="caution">
    <text evidence="2">The sequence shown here is derived from an EMBL/GenBank/DDBJ whole genome shotgun (WGS) entry which is preliminary data.</text>
</comment>
<name>A0ABX2LJL6_9EURY</name>
<evidence type="ECO:0000313" key="2">
    <source>
        <dbReference type="EMBL" id="NUC74760.1"/>
    </source>
</evidence>
<dbReference type="NCBIfam" id="NF041117">
    <property type="entry name" value="CBASS_cyclase_b"/>
    <property type="match status" value="1"/>
</dbReference>
<dbReference type="InterPro" id="IPR053550">
    <property type="entry name" value="CD-NTase"/>
</dbReference>
<dbReference type="EMBL" id="JABUQZ010000001">
    <property type="protein sequence ID" value="NUC74760.1"/>
    <property type="molecule type" value="Genomic_DNA"/>
</dbReference>
<protein>
    <submittedName>
        <fullName evidence="2">Nucleotidyltransferase</fullName>
    </submittedName>
</protein>
<feature type="compositionally biased region" description="Low complexity" evidence="1">
    <location>
        <begin position="1"/>
        <end position="11"/>
    </location>
</feature>
<dbReference type="InterPro" id="IPR006116">
    <property type="entry name" value="NT_2-5OAS_ClassI-CCAase"/>
</dbReference>
<proteinExistence type="predicted"/>
<accession>A0ABX2LJL6</accession>
<organism evidence="2 3">
    <name type="scientific">Haloterrigena gelatinilytica</name>
    <dbReference type="NCBI Taxonomy" id="2741724"/>
    <lineage>
        <taxon>Archaea</taxon>
        <taxon>Methanobacteriati</taxon>
        <taxon>Methanobacteriota</taxon>
        <taxon>Stenosarchaea group</taxon>
        <taxon>Halobacteria</taxon>
        <taxon>Halobacteriales</taxon>
        <taxon>Natrialbaceae</taxon>
        <taxon>Haloterrigena</taxon>
    </lineage>
</organism>
<dbReference type="Proteomes" id="UP001016761">
    <property type="component" value="Unassembled WGS sequence"/>
</dbReference>
<dbReference type="InterPro" id="IPR043519">
    <property type="entry name" value="NT_sf"/>
</dbReference>
<sequence length="318" mass="35310">MGSGISPRSRSGGTGPGGGSAEPSAADSDDEQTSIDEYADEAAITDHQGETIDERRQRLVDIMDEELDVEDSHQIGSHTRGTMVGPLDEESDSDVMVVLDEAQHGQWLQGENGSKNCLQAVKRALERRYPNSKVSIDRNVVAVQFHDFTVEVAPAFRSGDGYVIPDTYSGGRSWVQTNPRQYKNQFDAVDRARGGQLQRVARIAKKFNDNTGSPVSSYHMEVMAYHYVRTHPDKNASTEELVEGFFEQLPQRISNGTREPVYGQRIDGEMDPADRREAIQTAREAREHVRRANRLRRQGNTAAADEAYGDAIGDEVNR</sequence>